<evidence type="ECO:0000313" key="2">
    <source>
        <dbReference type="EMBL" id="CAL1586104.1"/>
    </source>
</evidence>
<dbReference type="AlphaFoldDB" id="A0AAV2KF53"/>
<proteinExistence type="predicted"/>
<reference evidence="2 3" key="1">
    <citation type="submission" date="2024-04" db="EMBL/GenBank/DDBJ databases">
        <authorList>
            <person name="Waldvogel A.-M."/>
            <person name="Schoenle A."/>
        </authorList>
    </citation>
    <scope>NUCLEOTIDE SEQUENCE [LARGE SCALE GENOMIC DNA]</scope>
</reference>
<name>A0AAV2KF53_KNICA</name>
<gene>
    <name evidence="2" type="ORF">KC01_LOCUS16241</name>
</gene>
<evidence type="ECO:0000313" key="3">
    <source>
        <dbReference type="Proteomes" id="UP001497482"/>
    </source>
</evidence>
<organism evidence="2 3">
    <name type="scientific">Knipowitschia caucasica</name>
    <name type="common">Caucasian dwarf goby</name>
    <name type="synonym">Pomatoschistus caucasicus</name>
    <dbReference type="NCBI Taxonomy" id="637954"/>
    <lineage>
        <taxon>Eukaryota</taxon>
        <taxon>Metazoa</taxon>
        <taxon>Chordata</taxon>
        <taxon>Craniata</taxon>
        <taxon>Vertebrata</taxon>
        <taxon>Euteleostomi</taxon>
        <taxon>Actinopterygii</taxon>
        <taxon>Neopterygii</taxon>
        <taxon>Teleostei</taxon>
        <taxon>Neoteleostei</taxon>
        <taxon>Acanthomorphata</taxon>
        <taxon>Gobiaria</taxon>
        <taxon>Gobiiformes</taxon>
        <taxon>Gobioidei</taxon>
        <taxon>Gobiidae</taxon>
        <taxon>Gobiinae</taxon>
        <taxon>Knipowitschia</taxon>
    </lineage>
</organism>
<dbReference type="Proteomes" id="UP001497482">
    <property type="component" value="Chromosome 17"/>
</dbReference>
<protein>
    <submittedName>
        <fullName evidence="2">Uncharacterized protein</fullName>
    </submittedName>
</protein>
<evidence type="ECO:0000256" key="1">
    <source>
        <dbReference type="SAM" id="MobiDB-lite"/>
    </source>
</evidence>
<feature type="region of interest" description="Disordered" evidence="1">
    <location>
        <begin position="329"/>
        <end position="357"/>
    </location>
</feature>
<feature type="region of interest" description="Disordered" evidence="1">
    <location>
        <begin position="394"/>
        <end position="414"/>
    </location>
</feature>
<sequence>MSSPLDKCFLEAMDELGFTETPSKSPSKGDDPDACKYYDQIQYPETPEELVLEACSPVVRRAARLVLCLSTNLTGKNKEQDTLDDPPPEALQNEDSFLARSSSVLTPDSFDDSEMIVPESPCSAKVTTVQMVPRSPFSLTSNIDIELESSEESQQSQKGIASIVVPSPDSFNQVIETPESSVPEMTVMPDLMEDVCLSLSGVLAEDSFDLGQDVIASEAAFSESHASVTSLESNEDVADVLPPEETSASLTPDQMSEDERFLYLSVALPDDSFDSDMDKWTLDVTLSEMDPHTASESMNQDLLLPKSGSFPQDSTDHMLDLKAEDILSESSKKEEMPNDELVSEQAADSPDLLSDGGTIDSEICTAISMGDAGEEGDCVTEVSLLDLCAEEKGERENVFDESGDHLRSEEETLDKCAPSVEVPCGQLIVLDDVEMEAEPESCSYSPMSHFPDYPDMAVLTEHVSSLVEEATSTDLTPGEASAESESSDFLDECLLTQMEDSSDDTLTEDSYAEDGLESLLSKVTPLSLLEDGCAQEKLDKE</sequence>
<feature type="region of interest" description="Disordered" evidence="1">
    <location>
        <begin position="468"/>
        <end position="489"/>
    </location>
</feature>
<dbReference type="EMBL" id="OZ035839">
    <property type="protein sequence ID" value="CAL1586104.1"/>
    <property type="molecule type" value="Genomic_DNA"/>
</dbReference>
<keyword evidence="3" id="KW-1185">Reference proteome</keyword>
<accession>A0AAV2KF53</accession>